<dbReference type="OrthoDB" id="9805696at2"/>
<protein>
    <submittedName>
        <fullName evidence="9">Superfamily II DNA and RNA helicase</fullName>
    </submittedName>
</protein>
<dbReference type="Pfam" id="PF00271">
    <property type="entry name" value="Helicase_C"/>
    <property type="match status" value="1"/>
</dbReference>
<dbReference type="GO" id="GO:0033592">
    <property type="term" value="F:RNA strand annealing activity"/>
    <property type="evidence" value="ECO:0007669"/>
    <property type="project" value="TreeGrafter"/>
</dbReference>
<gene>
    <name evidence="9" type="ORF">CACET_c12910</name>
</gene>
<evidence type="ECO:0000313" key="9">
    <source>
        <dbReference type="EMBL" id="AKL94756.1"/>
    </source>
</evidence>
<dbReference type="Gene3D" id="3.40.50.300">
    <property type="entry name" value="P-loop containing nucleotide triphosphate hydrolases"/>
    <property type="match status" value="2"/>
</dbReference>
<evidence type="ECO:0000256" key="2">
    <source>
        <dbReference type="ARBA" id="ARBA00022801"/>
    </source>
</evidence>
<evidence type="ECO:0000256" key="5">
    <source>
        <dbReference type="PROSITE-ProRule" id="PRU00552"/>
    </source>
</evidence>
<dbReference type="SUPFAM" id="SSF52540">
    <property type="entry name" value="P-loop containing nucleoside triphosphate hydrolases"/>
    <property type="match status" value="1"/>
</dbReference>
<dbReference type="Proteomes" id="UP000035704">
    <property type="component" value="Chromosome"/>
</dbReference>
<dbReference type="PANTHER" id="PTHR47963:SF7">
    <property type="entry name" value="ATP-DEPENDENT RNA HELICASE YFML-RELATED"/>
    <property type="match status" value="1"/>
</dbReference>
<dbReference type="InterPro" id="IPR001650">
    <property type="entry name" value="Helicase_C-like"/>
</dbReference>
<dbReference type="InterPro" id="IPR050547">
    <property type="entry name" value="DEAD_box_RNA_helicases"/>
</dbReference>
<dbReference type="PROSITE" id="PS51192">
    <property type="entry name" value="HELICASE_ATP_BIND_1"/>
    <property type="match status" value="1"/>
</dbReference>
<evidence type="ECO:0000256" key="1">
    <source>
        <dbReference type="ARBA" id="ARBA00022741"/>
    </source>
</evidence>
<accession>A0A0G3W7T7</accession>
<dbReference type="SMART" id="SM00490">
    <property type="entry name" value="HELICc"/>
    <property type="match status" value="1"/>
</dbReference>
<dbReference type="SMART" id="SM00487">
    <property type="entry name" value="DEXDc"/>
    <property type="match status" value="1"/>
</dbReference>
<evidence type="ECO:0000256" key="3">
    <source>
        <dbReference type="ARBA" id="ARBA00022806"/>
    </source>
</evidence>
<evidence type="ECO:0000256" key="4">
    <source>
        <dbReference type="ARBA" id="ARBA00022840"/>
    </source>
</evidence>
<reference evidence="9 10" key="1">
    <citation type="submission" date="2014-10" db="EMBL/GenBank/DDBJ databases">
        <title>Genome sequence of Clostridium aceticum DSM 1496.</title>
        <authorList>
            <person name="Poehlein A."/>
            <person name="Schiel-Bengelsdorf B."/>
            <person name="Gottschalk G."/>
            <person name="Duerre P."/>
            <person name="Daniel R."/>
        </authorList>
    </citation>
    <scope>NUCLEOTIDE SEQUENCE [LARGE SCALE GENOMIC DNA]</scope>
    <source>
        <strain evidence="9 10">DSM 1496</strain>
    </source>
</reference>
<proteinExistence type="predicted"/>
<dbReference type="PROSITE" id="PS51195">
    <property type="entry name" value="Q_MOTIF"/>
    <property type="match status" value="1"/>
</dbReference>
<dbReference type="PROSITE" id="PS51194">
    <property type="entry name" value="HELICASE_CTER"/>
    <property type="match status" value="1"/>
</dbReference>
<dbReference type="GO" id="GO:0005840">
    <property type="term" value="C:ribosome"/>
    <property type="evidence" value="ECO:0007669"/>
    <property type="project" value="TreeGrafter"/>
</dbReference>
<dbReference type="InterPro" id="IPR027417">
    <property type="entry name" value="P-loop_NTPase"/>
</dbReference>
<dbReference type="Pfam" id="PF00270">
    <property type="entry name" value="DEAD"/>
    <property type="match status" value="1"/>
</dbReference>
<dbReference type="GO" id="GO:0005829">
    <property type="term" value="C:cytosol"/>
    <property type="evidence" value="ECO:0007669"/>
    <property type="project" value="TreeGrafter"/>
</dbReference>
<feature type="domain" description="Helicase C-terminal" evidence="7">
    <location>
        <begin position="231"/>
        <end position="378"/>
    </location>
</feature>
<dbReference type="InterPro" id="IPR014014">
    <property type="entry name" value="RNA_helicase_DEAD_Q_motif"/>
</dbReference>
<keyword evidence="4" id="KW-0067">ATP-binding</keyword>
<name>A0A0G3W7T7_9CLOT</name>
<organism evidence="9 10">
    <name type="scientific">Clostridium aceticum</name>
    <dbReference type="NCBI Taxonomy" id="84022"/>
    <lineage>
        <taxon>Bacteria</taxon>
        <taxon>Bacillati</taxon>
        <taxon>Bacillota</taxon>
        <taxon>Clostridia</taxon>
        <taxon>Eubacteriales</taxon>
        <taxon>Clostridiaceae</taxon>
        <taxon>Clostridium</taxon>
    </lineage>
</organism>
<dbReference type="STRING" id="84022.CACET_c12910"/>
<dbReference type="RefSeq" id="WP_052661240.1">
    <property type="nucleotide sequence ID" value="NZ_CP009687.1"/>
</dbReference>
<sequence length="400" mass="45623">MNKNFEEFNLKQFILENLEKESIKNPTEIQADAIPHILEGKDVIGKAKTGTGKTLAYLIPMIEKIDPEKKELQMLVLAPSRELSLQIHREAEYVIKNTNISAMPLVEGMDINRQLDKLKSKPQLIIATPGRLVHIIGLKKIKMHGVKMIALDEVDQMLEKGLQEKVQAVIDTTLRDRQLVSFSATLSKNAVSILQSLMKKPQYISLDKTKPVPSKIKHLYIVSKELKKTGTLAELIEVIKPVKSLVFINKNENVDRFVKELKSLGLSVAGIQTRTKNQDRQHILTTFNKGELKVLVTTDIFTRGMDFRNVSHIFNMDLPLNPVDYLHRAGRTGRMNKEGVVYNIVRDREKFIMYKMMKGLNIDVKPISILNGKITDVEEIIRSKKTSENRKNPKTNARRK</sequence>
<dbReference type="PANTHER" id="PTHR47963">
    <property type="entry name" value="DEAD-BOX ATP-DEPENDENT RNA HELICASE 47, MITOCHONDRIAL"/>
    <property type="match status" value="1"/>
</dbReference>
<dbReference type="KEGG" id="cace:CACET_c12910"/>
<evidence type="ECO:0000259" key="8">
    <source>
        <dbReference type="PROSITE" id="PS51195"/>
    </source>
</evidence>
<keyword evidence="2" id="KW-0378">Hydrolase</keyword>
<feature type="domain" description="Helicase ATP-binding" evidence="6">
    <location>
        <begin position="34"/>
        <end position="204"/>
    </location>
</feature>
<evidence type="ECO:0000259" key="6">
    <source>
        <dbReference type="PROSITE" id="PS51192"/>
    </source>
</evidence>
<dbReference type="CDD" id="cd00268">
    <property type="entry name" value="DEADc"/>
    <property type="match status" value="1"/>
</dbReference>
<keyword evidence="3 9" id="KW-0347">Helicase</keyword>
<dbReference type="InterPro" id="IPR044742">
    <property type="entry name" value="DEAD/DEAH_RhlB"/>
</dbReference>
<evidence type="ECO:0000259" key="7">
    <source>
        <dbReference type="PROSITE" id="PS51194"/>
    </source>
</evidence>
<dbReference type="GO" id="GO:0016787">
    <property type="term" value="F:hydrolase activity"/>
    <property type="evidence" value="ECO:0007669"/>
    <property type="project" value="UniProtKB-KW"/>
</dbReference>
<feature type="short sequence motif" description="Q motif" evidence="5">
    <location>
        <begin position="3"/>
        <end position="31"/>
    </location>
</feature>
<keyword evidence="10" id="KW-1185">Reference proteome</keyword>
<evidence type="ECO:0000313" key="10">
    <source>
        <dbReference type="Proteomes" id="UP000035704"/>
    </source>
</evidence>
<dbReference type="InterPro" id="IPR011545">
    <property type="entry name" value="DEAD/DEAH_box_helicase_dom"/>
</dbReference>
<feature type="domain" description="DEAD-box RNA helicase Q" evidence="8">
    <location>
        <begin position="3"/>
        <end position="31"/>
    </location>
</feature>
<dbReference type="InterPro" id="IPR014001">
    <property type="entry name" value="Helicase_ATP-bd"/>
</dbReference>
<dbReference type="PATRIC" id="fig|84022.6.peg.1281"/>
<dbReference type="GO" id="GO:0005524">
    <property type="term" value="F:ATP binding"/>
    <property type="evidence" value="ECO:0007669"/>
    <property type="project" value="UniProtKB-KW"/>
</dbReference>
<dbReference type="GO" id="GO:0003724">
    <property type="term" value="F:RNA helicase activity"/>
    <property type="evidence" value="ECO:0007669"/>
    <property type="project" value="InterPro"/>
</dbReference>
<dbReference type="CDD" id="cd18787">
    <property type="entry name" value="SF2_C_DEAD"/>
    <property type="match status" value="1"/>
</dbReference>
<dbReference type="EMBL" id="CP009687">
    <property type="protein sequence ID" value="AKL94756.1"/>
    <property type="molecule type" value="Genomic_DNA"/>
</dbReference>
<keyword evidence="1" id="KW-0547">Nucleotide-binding</keyword>
<dbReference type="AlphaFoldDB" id="A0A0G3W7T7"/>
<dbReference type="GO" id="GO:0009409">
    <property type="term" value="P:response to cold"/>
    <property type="evidence" value="ECO:0007669"/>
    <property type="project" value="TreeGrafter"/>
</dbReference>